<feature type="region of interest" description="Disordered" evidence="1">
    <location>
        <begin position="90"/>
        <end position="115"/>
    </location>
</feature>
<gene>
    <name evidence="2" type="ORF">SNE40_021492</name>
</gene>
<organism evidence="2 3">
    <name type="scientific">Patella caerulea</name>
    <name type="common">Rayed Mediterranean limpet</name>
    <dbReference type="NCBI Taxonomy" id="87958"/>
    <lineage>
        <taxon>Eukaryota</taxon>
        <taxon>Metazoa</taxon>
        <taxon>Spiralia</taxon>
        <taxon>Lophotrochozoa</taxon>
        <taxon>Mollusca</taxon>
        <taxon>Gastropoda</taxon>
        <taxon>Patellogastropoda</taxon>
        <taxon>Patelloidea</taxon>
        <taxon>Patellidae</taxon>
        <taxon>Patella</taxon>
    </lineage>
</organism>
<reference evidence="2 3" key="1">
    <citation type="submission" date="2024-01" db="EMBL/GenBank/DDBJ databases">
        <title>The genome of the rayed Mediterranean limpet Patella caerulea (Linnaeus, 1758).</title>
        <authorList>
            <person name="Anh-Thu Weber A."/>
            <person name="Halstead-Nussloch G."/>
        </authorList>
    </citation>
    <scope>NUCLEOTIDE SEQUENCE [LARGE SCALE GENOMIC DNA]</scope>
    <source>
        <strain evidence="2">AATW-2023a</strain>
        <tissue evidence="2">Whole specimen</tissue>
    </source>
</reference>
<evidence type="ECO:0000313" key="2">
    <source>
        <dbReference type="EMBL" id="KAK6167472.1"/>
    </source>
</evidence>
<accession>A0AAN8FZM7</accession>
<feature type="compositionally biased region" description="Basic and acidic residues" evidence="1">
    <location>
        <begin position="94"/>
        <end position="103"/>
    </location>
</feature>
<dbReference type="Proteomes" id="UP001347796">
    <property type="component" value="Unassembled WGS sequence"/>
</dbReference>
<keyword evidence="3" id="KW-1185">Reference proteome</keyword>
<comment type="caution">
    <text evidence="2">The sequence shown here is derived from an EMBL/GenBank/DDBJ whole genome shotgun (WGS) entry which is preliminary data.</text>
</comment>
<evidence type="ECO:0000313" key="3">
    <source>
        <dbReference type="Proteomes" id="UP001347796"/>
    </source>
</evidence>
<dbReference type="AlphaFoldDB" id="A0AAN8FZM7"/>
<evidence type="ECO:0000256" key="1">
    <source>
        <dbReference type="SAM" id="MobiDB-lite"/>
    </source>
</evidence>
<proteinExistence type="predicted"/>
<sequence>MLSAQRAFNKNLFDTHLRQVYYARKKDYKKHIKFKSRQAKSTILTKLNELESINPKEYWNLVNSRLYDEKKNESSDIPVDTWQQHFTPLFKNKNNSDDKDIDNRINNLHHTPTNK</sequence>
<protein>
    <submittedName>
        <fullName evidence="2">Uncharacterized protein</fullName>
    </submittedName>
</protein>
<name>A0AAN8FZM7_PATCE</name>
<dbReference type="EMBL" id="JAZGQO010000018">
    <property type="protein sequence ID" value="KAK6167472.1"/>
    <property type="molecule type" value="Genomic_DNA"/>
</dbReference>